<protein>
    <submittedName>
        <fullName evidence="2">IS3 family transposase</fullName>
    </submittedName>
</protein>
<proteinExistence type="predicted"/>
<evidence type="ECO:0000313" key="2">
    <source>
        <dbReference type="EMBL" id="XCH23425.1"/>
    </source>
</evidence>
<gene>
    <name evidence="2" type="ORF">ABV298_24370</name>
</gene>
<evidence type="ECO:0000259" key="1">
    <source>
        <dbReference type="Pfam" id="PF13276"/>
    </source>
</evidence>
<accession>A0AAU8FFW6</accession>
<dbReference type="RefSeq" id="WP_353718751.1">
    <property type="nucleotide sequence ID" value="NZ_CP159289.1"/>
</dbReference>
<dbReference type="InterPro" id="IPR025948">
    <property type="entry name" value="HTH-like_dom"/>
</dbReference>
<dbReference type="EMBL" id="CP159289">
    <property type="protein sequence ID" value="XCH23425.1"/>
    <property type="molecule type" value="Genomic_DNA"/>
</dbReference>
<organism evidence="2">
    <name type="scientific">Dyadobacter sp. 676</name>
    <dbReference type="NCBI Taxonomy" id="3088362"/>
    <lineage>
        <taxon>Bacteria</taxon>
        <taxon>Pseudomonadati</taxon>
        <taxon>Bacteroidota</taxon>
        <taxon>Cytophagia</taxon>
        <taxon>Cytophagales</taxon>
        <taxon>Spirosomataceae</taxon>
        <taxon>Dyadobacter</taxon>
    </lineage>
</organism>
<feature type="domain" description="HTH-like" evidence="1">
    <location>
        <begin position="3"/>
        <end position="41"/>
    </location>
</feature>
<name>A0AAU8FFW6_9BACT</name>
<dbReference type="Pfam" id="PF13276">
    <property type="entry name" value="HTH_21"/>
    <property type="match status" value="1"/>
</dbReference>
<sequence>MKRYGSRRIKESLKQKGIRIGRRKVVEIMRKEGLRAIQPPRFIRQRPTVKDY</sequence>
<reference evidence="2" key="1">
    <citation type="submission" date="2024-06" db="EMBL/GenBank/DDBJ databases">
        <title>Sequencing and assembly of the genome of Dyadobacter sp. strain 676, a symbiont of Cyamopsis tetragonoloba.</title>
        <authorList>
            <person name="Guro P."/>
            <person name="Sazanova A."/>
            <person name="Kuznetsova I."/>
            <person name="Belimov A."/>
            <person name="Safronova V."/>
        </authorList>
    </citation>
    <scope>NUCLEOTIDE SEQUENCE</scope>
    <source>
        <strain evidence="2">676</strain>
    </source>
</reference>
<dbReference type="AlphaFoldDB" id="A0AAU8FFW6"/>